<reference evidence="1" key="1">
    <citation type="journal article" date="2023" name="Science">
        <title>Genome structures resolve the early diversification of teleost fishes.</title>
        <authorList>
            <person name="Parey E."/>
            <person name="Louis A."/>
            <person name="Montfort J."/>
            <person name="Bouchez O."/>
            <person name="Roques C."/>
            <person name="Iampietro C."/>
            <person name="Lluch J."/>
            <person name="Castinel A."/>
            <person name="Donnadieu C."/>
            <person name="Desvignes T."/>
            <person name="Floi Bucao C."/>
            <person name="Jouanno E."/>
            <person name="Wen M."/>
            <person name="Mejri S."/>
            <person name="Dirks R."/>
            <person name="Jansen H."/>
            <person name="Henkel C."/>
            <person name="Chen W.J."/>
            <person name="Zahm M."/>
            <person name="Cabau C."/>
            <person name="Klopp C."/>
            <person name="Thompson A.W."/>
            <person name="Robinson-Rechavi M."/>
            <person name="Braasch I."/>
            <person name="Lecointre G."/>
            <person name="Bobe J."/>
            <person name="Postlethwait J.H."/>
            <person name="Berthelot C."/>
            <person name="Roest Crollius H."/>
            <person name="Guiguen Y."/>
        </authorList>
    </citation>
    <scope>NUCLEOTIDE SEQUENCE</scope>
    <source>
        <strain evidence="1">WJC10195</strain>
    </source>
</reference>
<gene>
    <name evidence="1" type="ORF">SKAU_G00331890</name>
</gene>
<protein>
    <submittedName>
        <fullName evidence="1">Uncharacterized protein</fullName>
    </submittedName>
</protein>
<dbReference type="EMBL" id="JAINUF010000015">
    <property type="protein sequence ID" value="KAJ8340898.1"/>
    <property type="molecule type" value="Genomic_DNA"/>
</dbReference>
<accession>A0A9Q1ELC1</accession>
<evidence type="ECO:0000313" key="1">
    <source>
        <dbReference type="EMBL" id="KAJ8340898.1"/>
    </source>
</evidence>
<comment type="caution">
    <text evidence="1">The sequence shown here is derived from an EMBL/GenBank/DDBJ whole genome shotgun (WGS) entry which is preliminary data.</text>
</comment>
<name>A0A9Q1ELC1_SYNKA</name>
<dbReference type="Proteomes" id="UP001152622">
    <property type="component" value="Chromosome 15"/>
</dbReference>
<sequence length="157" mass="16936">MKCTPCGGAECKTWKLPVLDVQVGVIYGNKTCHSVSSSGEETGASEKAGTPFFTSPNSASGLKCAVLHKEGPMIERSLPEAWEPCRTLDRDSHTRSCTRPWLIKPLSRSGRVLDFSRPENMRCCNGAETVAGTWDGGRGGERLSAVSPPEDAVILKR</sequence>
<evidence type="ECO:0000313" key="2">
    <source>
        <dbReference type="Proteomes" id="UP001152622"/>
    </source>
</evidence>
<organism evidence="1 2">
    <name type="scientific">Synaphobranchus kaupii</name>
    <name type="common">Kaup's arrowtooth eel</name>
    <dbReference type="NCBI Taxonomy" id="118154"/>
    <lineage>
        <taxon>Eukaryota</taxon>
        <taxon>Metazoa</taxon>
        <taxon>Chordata</taxon>
        <taxon>Craniata</taxon>
        <taxon>Vertebrata</taxon>
        <taxon>Euteleostomi</taxon>
        <taxon>Actinopterygii</taxon>
        <taxon>Neopterygii</taxon>
        <taxon>Teleostei</taxon>
        <taxon>Anguilliformes</taxon>
        <taxon>Synaphobranchidae</taxon>
        <taxon>Synaphobranchus</taxon>
    </lineage>
</organism>
<proteinExistence type="predicted"/>
<dbReference type="AlphaFoldDB" id="A0A9Q1ELC1"/>
<keyword evidence="2" id="KW-1185">Reference proteome</keyword>